<protein>
    <submittedName>
        <fullName evidence="1">Uncharacterized protein</fullName>
    </submittedName>
</protein>
<evidence type="ECO:0000313" key="1">
    <source>
        <dbReference type="EMBL" id="PWC27711.1"/>
    </source>
</evidence>
<sequence>MDEVFITQAGEAARRWSGIASPNETARQMTAELLKLIAEFEALRGGLRFEDEPADFEAALRDCKEPG</sequence>
<evidence type="ECO:0000313" key="2">
    <source>
        <dbReference type="Proteomes" id="UP000245048"/>
    </source>
</evidence>
<name>A0A2U1V1H4_9PROT</name>
<dbReference type="OrthoDB" id="7281611at2"/>
<proteinExistence type="predicted"/>
<gene>
    <name evidence="1" type="ORF">CR165_16995</name>
</gene>
<dbReference type="EMBL" id="PDOA01000012">
    <property type="protein sequence ID" value="PWC27711.1"/>
    <property type="molecule type" value="Genomic_DNA"/>
</dbReference>
<accession>A0A2U1V1H4</accession>
<reference evidence="2" key="1">
    <citation type="submission" date="2017-10" db="EMBL/GenBank/DDBJ databases">
        <authorList>
            <person name="Toshchakov S.V."/>
            <person name="Goeva M.A."/>
        </authorList>
    </citation>
    <scope>NUCLEOTIDE SEQUENCE [LARGE SCALE GENOMIC DNA]</scope>
    <source>
        <strain evidence="2">JR1/69-1-13</strain>
    </source>
</reference>
<dbReference type="Proteomes" id="UP000245048">
    <property type="component" value="Unassembled WGS sequence"/>
</dbReference>
<keyword evidence="2" id="KW-1185">Reference proteome</keyword>
<dbReference type="AlphaFoldDB" id="A0A2U1V1H4"/>
<comment type="caution">
    <text evidence="1">The sequence shown here is derived from an EMBL/GenBank/DDBJ whole genome shotgun (WGS) entry which is preliminary data.</text>
</comment>
<organism evidence="1 2">
    <name type="scientific">Teichococcus aestuarii</name>
    <dbReference type="NCBI Taxonomy" id="568898"/>
    <lineage>
        <taxon>Bacteria</taxon>
        <taxon>Pseudomonadati</taxon>
        <taxon>Pseudomonadota</taxon>
        <taxon>Alphaproteobacteria</taxon>
        <taxon>Acetobacterales</taxon>
        <taxon>Roseomonadaceae</taxon>
        <taxon>Roseomonas</taxon>
    </lineage>
</organism>
<dbReference type="RefSeq" id="WP_109518141.1">
    <property type="nucleotide sequence ID" value="NZ_JBHSCH010000008.1"/>
</dbReference>